<gene>
    <name evidence="6" type="ORF">L4923_12010</name>
</gene>
<comment type="similarity">
    <text evidence="2">Belongs to the polysaccharide deacetylase family.</text>
</comment>
<sequence>MTLAAGSLPWSAHIRRGSVSMLAVMRAALFLVLAACMPAKAVERIIFLTFDDGPLNGTRNVLDVLEAQQVPAAMFMVGQHVLANPERGALLKRAKSLPMVTVGNHSFSHANNRYERFYADTENVVADMLKANTVLGLKTPPSIPARLPGRDVFRLQYMSRDDFGLSLEQAQREQVDFEFVAASGFQLYGWDFEWVHDSSGKPVQSVERLIDEIGHLFAARRTIGKNKLILLMHDEMFQDVFQGKDKLTALIAGLRAKGYAFGHIADYDTEASP</sequence>
<dbReference type="PANTHER" id="PTHR10587">
    <property type="entry name" value="GLYCOSYL TRANSFERASE-RELATED"/>
    <property type="match status" value="1"/>
</dbReference>
<dbReference type="SUPFAM" id="SSF88713">
    <property type="entry name" value="Glycoside hydrolase/deacetylase"/>
    <property type="match status" value="1"/>
</dbReference>
<dbReference type="PROSITE" id="PS51677">
    <property type="entry name" value="NODB"/>
    <property type="match status" value="1"/>
</dbReference>
<dbReference type="EMBL" id="JAKREW010000009">
    <property type="protein sequence ID" value="MCG7505737.1"/>
    <property type="molecule type" value="Genomic_DNA"/>
</dbReference>
<dbReference type="InterPro" id="IPR050248">
    <property type="entry name" value="Polysacc_deacetylase_ArnD"/>
</dbReference>
<evidence type="ECO:0000259" key="5">
    <source>
        <dbReference type="PROSITE" id="PS51677"/>
    </source>
</evidence>
<dbReference type="InterPro" id="IPR011330">
    <property type="entry name" value="Glyco_hydro/deAcase_b/a-brl"/>
</dbReference>
<dbReference type="Proteomes" id="UP001201701">
    <property type="component" value="Unassembled WGS sequence"/>
</dbReference>
<evidence type="ECO:0000256" key="2">
    <source>
        <dbReference type="ARBA" id="ARBA00010973"/>
    </source>
</evidence>
<dbReference type="Gene3D" id="3.20.20.370">
    <property type="entry name" value="Glycoside hydrolase/deacetylase"/>
    <property type="match status" value="1"/>
</dbReference>
<evidence type="ECO:0000256" key="3">
    <source>
        <dbReference type="ARBA" id="ARBA00020071"/>
    </source>
</evidence>
<dbReference type="Pfam" id="PF01522">
    <property type="entry name" value="Polysacc_deac_1"/>
    <property type="match status" value="1"/>
</dbReference>
<evidence type="ECO:0000256" key="1">
    <source>
        <dbReference type="ARBA" id="ARBA00003236"/>
    </source>
</evidence>
<reference evidence="6 7" key="1">
    <citation type="submission" date="2022-02" db="EMBL/GenBank/DDBJ databases">
        <title>Draft genome sequence of Mezorhizobium retamae strain IRAMC:0171 isolated from Retama raetam nodules.</title>
        <authorList>
            <person name="Bengaied R."/>
            <person name="Sbissi I."/>
            <person name="Huber K."/>
            <person name="Ghodbane F."/>
            <person name="Nouioui I."/>
            <person name="Tarhouni M."/>
            <person name="Gtari M."/>
        </authorList>
    </citation>
    <scope>NUCLEOTIDE SEQUENCE [LARGE SCALE GENOMIC DNA]</scope>
    <source>
        <strain evidence="6 7">IRAMC:0171</strain>
    </source>
</reference>
<evidence type="ECO:0000313" key="7">
    <source>
        <dbReference type="Proteomes" id="UP001201701"/>
    </source>
</evidence>
<proteinExistence type="inferred from homology"/>
<comment type="function">
    <text evidence="1">Is involved in generating a small heat-stable compound (Nod), an acylated oligomer of N-acetylglucosamine, that stimulates mitosis in various plant protoplasts.</text>
</comment>
<keyword evidence="7" id="KW-1185">Reference proteome</keyword>
<evidence type="ECO:0000313" key="6">
    <source>
        <dbReference type="EMBL" id="MCG7505737.1"/>
    </source>
</evidence>
<evidence type="ECO:0000256" key="4">
    <source>
        <dbReference type="ARBA" id="ARBA00032976"/>
    </source>
</evidence>
<comment type="caution">
    <text evidence="6">The sequence shown here is derived from an EMBL/GenBank/DDBJ whole genome shotgun (WGS) entry which is preliminary data.</text>
</comment>
<name>A0ABS9QEA3_9HYPH</name>
<dbReference type="RefSeq" id="WP_239365195.1">
    <property type="nucleotide sequence ID" value="NZ_JAKREW010000009.1"/>
</dbReference>
<dbReference type="InterPro" id="IPR002509">
    <property type="entry name" value="NODB_dom"/>
</dbReference>
<feature type="domain" description="NodB homology" evidence="5">
    <location>
        <begin position="44"/>
        <end position="262"/>
    </location>
</feature>
<organism evidence="6 7">
    <name type="scientific">Mesorhizobium retamae</name>
    <dbReference type="NCBI Taxonomy" id="2912854"/>
    <lineage>
        <taxon>Bacteria</taxon>
        <taxon>Pseudomonadati</taxon>
        <taxon>Pseudomonadota</taxon>
        <taxon>Alphaproteobacteria</taxon>
        <taxon>Hyphomicrobiales</taxon>
        <taxon>Phyllobacteriaceae</taxon>
        <taxon>Mesorhizobium</taxon>
    </lineage>
</organism>
<protein>
    <recommendedName>
        <fullName evidence="3">Chitooligosaccharide deacetylase</fullName>
    </recommendedName>
    <alternativeName>
        <fullName evidence="4">Nodulation protein B</fullName>
    </alternativeName>
</protein>
<accession>A0ABS9QEA3</accession>